<dbReference type="GO" id="GO:0003677">
    <property type="term" value="F:DNA binding"/>
    <property type="evidence" value="ECO:0007669"/>
    <property type="project" value="UniProtKB-KW"/>
</dbReference>
<comment type="similarity">
    <text evidence="1">Belongs to the type-I restriction system S methylase family.</text>
</comment>
<dbReference type="PANTHER" id="PTHR30408:SF12">
    <property type="entry name" value="TYPE I RESTRICTION ENZYME MJAVIII SPECIFICITY SUBUNIT"/>
    <property type="match status" value="1"/>
</dbReference>
<dbReference type="Pfam" id="PF01420">
    <property type="entry name" value="Methylase_S"/>
    <property type="match status" value="1"/>
</dbReference>
<evidence type="ECO:0000256" key="3">
    <source>
        <dbReference type="ARBA" id="ARBA00023125"/>
    </source>
</evidence>
<comment type="caution">
    <text evidence="5">The sequence shown here is derived from an EMBL/GenBank/DDBJ whole genome shotgun (WGS) entry which is preliminary data.</text>
</comment>
<dbReference type="InterPro" id="IPR052021">
    <property type="entry name" value="Type-I_RS_S_subunit"/>
</dbReference>
<dbReference type="EMBL" id="VICD02000022">
    <property type="protein sequence ID" value="KAB8198439.1"/>
    <property type="molecule type" value="Genomic_DNA"/>
</dbReference>
<dbReference type="SUPFAM" id="SSF116734">
    <property type="entry name" value="DNA methylase specificity domain"/>
    <property type="match status" value="2"/>
</dbReference>
<evidence type="ECO:0000256" key="1">
    <source>
        <dbReference type="ARBA" id="ARBA00010923"/>
    </source>
</evidence>
<proteinExistence type="inferred from homology"/>
<evidence type="ECO:0000256" key="2">
    <source>
        <dbReference type="ARBA" id="ARBA00022747"/>
    </source>
</evidence>
<dbReference type="GO" id="GO:0004519">
    <property type="term" value="F:endonuclease activity"/>
    <property type="evidence" value="ECO:0007669"/>
    <property type="project" value="UniProtKB-KW"/>
</dbReference>
<dbReference type="GO" id="GO:0009307">
    <property type="term" value="P:DNA restriction-modification system"/>
    <property type="evidence" value="ECO:0007669"/>
    <property type="project" value="UniProtKB-KW"/>
</dbReference>
<sequence>MTWPLVKLSSGIADVVRGVTFSQGDSVREAQEGYLPVLRAGNISETLVTSEDLVWIPQRMVSERQLLKRNDIVMCTSSGSASVVGKTAIAENDFDGSWGAFNVVIRPSNTIDAKFLHFWLQSGDFRSWRDRNAKGASIQNIRHSDLMDLDVPLPPPSEQQRIVELLDQADALRRLRRAADAKATRILPALFLKMFGDPASNPMGWAMKSVSQVIASVDAGWSASSEGRPSVGEEHGVLKVSAVTSGRFRPEENKAVLEIPDDRTLIAPKRGDLLFSRANTRELVAATCVVEGNYPRLFLSDKLWRLTPHAGEASTLFLKQLFWNDGVREKFRASSSGSSGSMLNISKSAMLRTQIPVPPFEMQMQFEQVAWSVIETVNNAATAGNGVESLWNSLLQKAFIGEMTAKWREAHMTELLAEMQQQAKALNLPLPQGVN</sequence>
<reference evidence="5 6" key="1">
    <citation type="submission" date="2019-10" db="EMBL/GenBank/DDBJ databases">
        <title>Lysobacter alkalisoli sp. nov., isolated from saline-alkaline soil.</title>
        <authorList>
            <person name="Sun J.-Q."/>
        </authorList>
    </citation>
    <scope>NUCLEOTIDE SEQUENCE [LARGE SCALE GENOMIC DNA]</scope>
    <source>
        <strain evidence="5 6">KCTC 42381</strain>
    </source>
</reference>
<feature type="domain" description="Type I restriction modification DNA specificity" evidence="4">
    <location>
        <begin position="11"/>
        <end position="172"/>
    </location>
</feature>
<keyword evidence="2" id="KW-0680">Restriction system</keyword>
<dbReference type="Proteomes" id="UP000320431">
    <property type="component" value="Unassembled WGS sequence"/>
</dbReference>
<dbReference type="AlphaFoldDB" id="A0A508B554"/>
<dbReference type="RefSeq" id="WP_141481029.1">
    <property type="nucleotide sequence ID" value="NZ_VICD02000022.1"/>
</dbReference>
<accession>A0A508B554</accession>
<organism evidence="5 6">
    <name type="scientific">Marilutibacter maris</name>
    <dbReference type="NCBI Taxonomy" id="1605891"/>
    <lineage>
        <taxon>Bacteria</taxon>
        <taxon>Pseudomonadati</taxon>
        <taxon>Pseudomonadota</taxon>
        <taxon>Gammaproteobacteria</taxon>
        <taxon>Lysobacterales</taxon>
        <taxon>Lysobacteraceae</taxon>
        <taxon>Marilutibacter</taxon>
    </lineage>
</organism>
<evidence type="ECO:0000313" key="6">
    <source>
        <dbReference type="Proteomes" id="UP000320431"/>
    </source>
</evidence>
<evidence type="ECO:0000259" key="4">
    <source>
        <dbReference type="Pfam" id="PF01420"/>
    </source>
</evidence>
<protein>
    <submittedName>
        <fullName evidence="5">Restriction endonuclease subunit S</fullName>
    </submittedName>
</protein>
<name>A0A508B554_9GAMM</name>
<keyword evidence="5" id="KW-0255">Endonuclease</keyword>
<dbReference type="InterPro" id="IPR044946">
    <property type="entry name" value="Restrct_endonuc_typeI_TRD_sf"/>
</dbReference>
<dbReference type="Gene3D" id="3.90.220.20">
    <property type="entry name" value="DNA methylase specificity domains"/>
    <property type="match status" value="2"/>
</dbReference>
<evidence type="ECO:0000313" key="5">
    <source>
        <dbReference type="EMBL" id="KAB8198439.1"/>
    </source>
</evidence>
<keyword evidence="5" id="KW-0540">Nuclease</keyword>
<keyword evidence="5" id="KW-0378">Hydrolase</keyword>
<dbReference type="PANTHER" id="PTHR30408">
    <property type="entry name" value="TYPE-1 RESTRICTION ENZYME ECOKI SPECIFICITY PROTEIN"/>
    <property type="match status" value="1"/>
</dbReference>
<gene>
    <name evidence="5" type="ORF">FKV24_002145</name>
</gene>
<dbReference type="InterPro" id="IPR000055">
    <property type="entry name" value="Restrct_endonuc_typeI_TRD"/>
</dbReference>
<keyword evidence="3" id="KW-0238">DNA-binding</keyword>
<dbReference type="CDD" id="cd17252">
    <property type="entry name" value="RMtype1_S_EcoKI-TRD1-CR1_like"/>
    <property type="match status" value="1"/>
</dbReference>